<dbReference type="GO" id="GO:0022857">
    <property type="term" value="F:transmembrane transporter activity"/>
    <property type="evidence" value="ECO:0007669"/>
    <property type="project" value="UniProtKB-UniRule"/>
</dbReference>
<accession>A0A1S7TNV1</accession>
<evidence type="ECO:0000313" key="12">
    <source>
        <dbReference type="Proteomes" id="UP000192140"/>
    </source>
</evidence>
<keyword evidence="5 9" id="KW-0812">Transmembrane</keyword>
<evidence type="ECO:0000256" key="5">
    <source>
        <dbReference type="ARBA" id="ARBA00022692"/>
    </source>
</evidence>
<organism evidence="11 12">
    <name type="scientific">Agrobacterium deltaense NCPPB 1641</name>
    <dbReference type="NCBI Taxonomy" id="1183425"/>
    <lineage>
        <taxon>Bacteria</taxon>
        <taxon>Pseudomonadati</taxon>
        <taxon>Pseudomonadota</taxon>
        <taxon>Alphaproteobacteria</taxon>
        <taxon>Hyphomicrobiales</taxon>
        <taxon>Rhizobiaceae</taxon>
        <taxon>Rhizobium/Agrobacterium group</taxon>
        <taxon>Agrobacterium</taxon>
    </lineage>
</organism>
<evidence type="ECO:0000256" key="3">
    <source>
        <dbReference type="ARBA" id="ARBA00022475"/>
    </source>
</evidence>
<keyword evidence="4 9" id="KW-0997">Cell inner membrane</keyword>
<keyword evidence="12" id="KW-1185">Reference proteome</keyword>
<comment type="caution">
    <text evidence="9">Lacks conserved residue(s) required for the propagation of feature annotation.</text>
</comment>
<feature type="transmembrane region" description="Helical" evidence="9">
    <location>
        <begin position="101"/>
        <end position="126"/>
    </location>
</feature>
<dbReference type="InterPro" id="IPR007387">
    <property type="entry name" value="TRAP_DctQ"/>
</dbReference>
<dbReference type="PANTHER" id="PTHR35011:SF10">
    <property type="entry name" value="TRAP TRANSPORTER SMALL PERMEASE PROTEIN"/>
    <property type="match status" value="1"/>
</dbReference>
<comment type="subunit">
    <text evidence="9">The complex comprises the extracytoplasmic solute receptor protein and the two transmembrane proteins.</text>
</comment>
<evidence type="ECO:0000256" key="1">
    <source>
        <dbReference type="ARBA" id="ARBA00004429"/>
    </source>
</evidence>
<keyword evidence="6 9" id="KW-1133">Transmembrane helix</keyword>
<evidence type="ECO:0000313" key="11">
    <source>
        <dbReference type="EMBL" id="CVI56278.1"/>
    </source>
</evidence>
<dbReference type="GO" id="GO:0005886">
    <property type="term" value="C:plasma membrane"/>
    <property type="evidence" value="ECO:0007669"/>
    <property type="project" value="UniProtKB-SubCell"/>
</dbReference>
<feature type="transmembrane region" description="Helical" evidence="9">
    <location>
        <begin position="25"/>
        <end position="48"/>
    </location>
</feature>
<dbReference type="EMBL" id="FCNP01000022">
    <property type="protein sequence ID" value="CVI56278.1"/>
    <property type="molecule type" value="Genomic_DNA"/>
</dbReference>
<dbReference type="AlphaFoldDB" id="A0A1S7TNV1"/>
<keyword evidence="2 9" id="KW-0813">Transport</keyword>
<comment type="similarity">
    <text evidence="8 9">Belongs to the TRAP transporter small permease family.</text>
</comment>
<dbReference type="PANTHER" id="PTHR35011">
    <property type="entry name" value="2,3-DIKETO-L-GULONATE TRAP TRANSPORTER SMALL PERMEASE PROTEIN YIAM"/>
    <property type="match status" value="1"/>
</dbReference>
<evidence type="ECO:0000256" key="7">
    <source>
        <dbReference type="ARBA" id="ARBA00023136"/>
    </source>
</evidence>
<proteinExistence type="inferred from homology"/>
<evidence type="ECO:0000256" key="4">
    <source>
        <dbReference type="ARBA" id="ARBA00022519"/>
    </source>
</evidence>
<dbReference type="Proteomes" id="UP000192140">
    <property type="component" value="Unassembled WGS sequence"/>
</dbReference>
<dbReference type="InterPro" id="IPR055348">
    <property type="entry name" value="DctQ"/>
</dbReference>
<name>A0A1S7TNV1_9HYPH</name>
<sequence length="177" mass="18470">MRNPASPAFAAIITPIDRLTEAANLLAALSLLGIFILIACEILLRNLAGYSLPFAWDVAAYLMATSFMLAGASALKSGSHVRVTAIGETLSSTGARRLDMVACLVGLVICIALSVALTDMAILSALRGSTSSSVIRIPLVYPQSALAIGAIILNLQMLAQFLRLLRGETLSTGPGLE</sequence>
<evidence type="ECO:0000256" key="9">
    <source>
        <dbReference type="RuleBase" id="RU369079"/>
    </source>
</evidence>
<protein>
    <recommendedName>
        <fullName evidence="9">TRAP transporter small permease protein</fullName>
    </recommendedName>
</protein>
<dbReference type="RefSeq" id="WP_080852660.1">
    <property type="nucleotide sequence ID" value="NZ_LT009775.1"/>
</dbReference>
<feature type="domain" description="Tripartite ATP-independent periplasmic transporters DctQ component" evidence="10">
    <location>
        <begin position="34"/>
        <end position="166"/>
    </location>
</feature>
<evidence type="ECO:0000256" key="2">
    <source>
        <dbReference type="ARBA" id="ARBA00022448"/>
    </source>
</evidence>
<dbReference type="GO" id="GO:0015740">
    <property type="term" value="P:C4-dicarboxylate transport"/>
    <property type="evidence" value="ECO:0007669"/>
    <property type="project" value="TreeGrafter"/>
</dbReference>
<evidence type="ECO:0000256" key="6">
    <source>
        <dbReference type="ARBA" id="ARBA00022989"/>
    </source>
</evidence>
<keyword evidence="7 9" id="KW-0472">Membrane</keyword>
<feature type="transmembrane region" description="Helical" evidence="9">
    <location>
        <begin position="54"/>
        <end position="75"/>
    </location>
</feature>
<evidence type="ECO:0000256" key="8">
    <source>
        <dbReference type="ARBA" id="ARBA00038436"/>
    </source>
</evidence>
<keyword evidence="3" id="KW-1003">Cell membrane</keyword>
<comment type="caution">
    <text evidence="11">The sequence shown here is derived from an EMBL/GenBank/DDBJ whole genome shotgun (WGS) entry which is preliminary data.</text>
</comment>
<comment type="function">
    <text evidence="9">Part of the tripartite ATP-independent periplasmic (TRAP) transport system.</text>
</comment>
<reference evidence="11" key="1">
    <citation type="submission" date="2016-01" db="EMBL/GenBank/DDBJ databases">
        <authorList>
            <person name="Regsiter A."/>
            <person name="william w."/>
        </authorList>
    </citation>
    <scope>NUCLEOTIDE SEQUENCE</scope>
    <source>
        <strain evidence="11">NCPPB 1641</strain>
    </source>
</reference>
<dbReference type="Pfam" id="PF04290">
    <property type="entry name" value="DctQ"/>
    <property type="match status" value="1"/>
</dbReference>
<evidence type="ECO:0000259" key="10">
    <source>
        <dbReference type="Pfam" id="PF04290"/>
    </source>
</evidence>
<comment type="subcellular location">
    <subcellularLocation>
        <location evidence="1 9">Cell inner membrane</location>
        <topology evidence="1 9">Multi-pass membrane protein</topology>
    </subcellularLocation>
</comment>
<gene>
    <name evidence="11" type="ORF">AGR7A_Cc290035</name>
</gene>